<dbReference type="HOGENOM" id="CLU_2879867_0_0_4"/>
<evidence type="ECO:0000313" key="2">
    <source>
        <dbReference type="EMBL" id="CDG84247.1"/>
    </source>
</evidence>
<name>W0VAF3_9BURK</name>
<sequence length="63" mass="6947">MHENHAFLSVRECGGGRPARCSKAKQAPAWLAARRPGGVEGNDKNGNDKKGPYQKNWPGRSWD</sequence>
<dbReference type="EMBL" id="HG322949">
    <property type="protein sequence ID" value="CDG84247.1"/>
    <property type="molecule type" value="Genomic_DNA"/>
</dbReference>
<reference evidence="2 3" key="1">
    <citation type="journal article" date="2015" name="Genome Announc.">
        <title>Genome Sequence of Mushroom Soft-Rot Pathogen Janthinobacterium agaricidamnosum.</title>
        <authorList>
            <person name="Graupner K."/>
            <person name="Lackner G."/>
            <person name="Hertweck C."/>
        </authorList>
    </citation>
    <scope>NUCLEOTIDE SEQUENCE [LARGE SCALE GENOMIC DNA]</scope>
    <source>
        <strain evidence="3">NBRC 102515 / DSM 9628</strain>
    </source>
</reference>
<dbReference type="STRING" id="1349767.GJA_3632"/>
<protein>
    <submittedName>
        <fullName evidence="2">Uncharacterized protein</fullName>
    </submittedName>
</protein>
<dbReference type="Proteomes" id="UP000027604">
    <property type="component" value="Chromosome I"/>
</dbReference>
<dbReference type="KEGG" id="jag:GJA_3632"/>
<organism evidence="2 3">
    <name type="scientific">Janthinobacterium agaricidamnosum NBRC 102515 = DSM 9628</name>
    <dbReference type="NCBI Taxonomy" id="1349767"/>
    <lineage>
        <taxon>Bacteria</taxon>
        <taxon>Pseudomonadati</taxon>
        <taxon>Pseudomonadota</taxon>
        <taxon>Betaproteobacteria</taxon>
        <taxon>Burkholderiales</taxon>
        <taxon>Oxalobacteraceae</taxon>
        <taxon>Janthinobacterium</taxon>
    </lineage>
</organism>
<feature type="region of interest" description="Disordered" evidence="1">
    <location>
        <begin position="1"/>
        <end position="63"/>
    </location>
</feature>
<proteinExistence type="predicted"/>
<evidence type="ECO:0000256" key="1">
    <source>
        <dbReference type="SAM" id="MobiDB-lite"/>
    </source>
</evidence>
<accession>W0VAF3</accession>
<feature type="compositionally biased region" description="Basic and acidic residues" evidence="1">
    <location>
        <begin position="41"/>
        <end position="51"/>
    </location>
</feature>
<keyword evidence="3" id="KW-1185">Reference proteome</keyword>
<dbReference type="AlphaFoldDB" id="W0VAF3"/>
<evidence type="ECO:0000313" key="3">
    <source>
        <dbReference type="Proteomes" id="UP000027604"/>
    </source>
</evidence>
<gene>
    <name evidence="2" type="ORF">GJA_3632</name>
</gene>